<dbReference type="GO" id="GO:0016798">
    <property type="term" value="F:hydrolase activity, acting on glycosyl bonds"/>
    <property type="evidence" value="ECO:0007669"/>
    <property type="project" value="UniProtKB-KW"/>
</dbReference>
<dbReference type="Pfam" id="PF01476">
    <property type="entry name" value="LysM"/>
    <property type="match status" value="2"/>
</dbReference>
<dbReference type="EMBL" id="FPHL01000036">
    <property type="protein sequence ID" value="SFV64339.1"/>
    <property type="molecule type" value="Genomic_DNA"/>
</dbReference>
<feature type="domain" description="LysM" evidence="1">
    <location>
        <begin position="158"/>
        <end position="202"/>
    </location>
</feature>
<dbReference type="EC" id="3.2.1.-" evidence="2"/>
<dbReference type="InterPro" id="IPR018392">
    <property type="entry name" value="LysM"/>
</dbReference>
<keyword evidence="2" id="KW-0378">Hydrolase</keyword>
<dbReference type="PANTHER" id="PTHR33734">
    <property type="entry name" value="LYSM DOMAIN-CONTAINING GPI-ANCHORED PROTEIN 2"/>
    <property type="match status" value="1"/>
</dbReference>
<name>A0A1W1CEX5_9ZZZZ</name>
<feature type="domain" description="LysM" evidence="1">
    <location>
        <begin position="215"/>
        <end position="259"/>
    </location>
</feature>
<keyword evidence="2" id="KW-0326">Glycosidase</keyword>
<dbReference type="SMART" id="SM00257">
    <property type="entry name" value="LysM"/>
    <property type="match status" value="2"/>
</dbReference>
<sequence>MHRIYFTLLLVSSVSATFLSAESTVDCRVITGKTDECNLYSSRLIKAKEVTYDTDKQKLIVTKTLPVPGKKPKMKVVSVADMIEKYVKVEPSMRYRGSEDIPGTVTESKQVYMQGAALRRQREKIIAQTGMEKKKQALKRLEALNLAKAAEEKKRNQGFYTISKGDTLSTIAAKYGLKTKELRALNQLDKAAKIKVGSKLLLPFPQEMINAVATGEYKVQSDDTLISIARKFNLEPRLVAKFNDIKSTAIIRVGKIVQLPFAYRIRAMEAKKKAEAAKKKRAKSLARHKKARLIRRFGKHKLRVTATAYTSHGSQTDKTPFLAAWNNRIHPGMKVIAVSRDLLTRYGLRNGSKVKIAGLSGFYRVRDKMNKRFRKRVDIYMGLNRRRALRWGRRSVIIYW</sequence>
<dbReference type="PROSITE" id="PS51782">
    <property type="entry name" value="LYSM"/>
    <property type="match status" value="2"/>
</dbReference>
<dbReference type="Gene3D" id="3.10.350.10">
    <property type="entry name" value="LysM domain"/>
    <property type="match status" value="2"/>
</dbReference>
<dbReference type="PANTHER" id="PTHR33734:SF22">
    <property type="entry name" value="MEMBRANE-BOUND LYTIC MUREIN TRANSGLYCOSYLASE D"/>
    <property type="match status" value="1"/>
</dbReference>
<proteinExistence type="predicted"/>
<evidence type="ECO:0000313" key="2">
    <source>
        <dbReference type="EMBL" id="SFV64339.1"/>
    </source>
</evidence>
<protein>
    <submittedName>
        <fullName evidence="2">Membrane-bound lytic murein transglycosylase D</fullName>
        <ecNumber evidence="2">3.2.1.-</ecNumber>
    </submittedName>
</protein>
<reference evidence="2" key="1">
    <citation type="submission" date="2016-10" db="EMBL/GenBank/DDBJ databases">
        <authorList>
            <person name="de Groot N.N."/>
        </authorList>
    </citation>
    <scope>NUCLEOTIDE SEQUENCE</scope>
</reference>
<dbReference type="GO" id="GO:0008932">
    <property type="term" value="F:lytic endotransglycosylase activity"/>
    <property type="evidence" value="ECO:0007669"/>
    <property type="project" value="TreeGrafter"/>
</dbReference>
<accession>A0A1W1CEX5</accession>
<dbReference type="CDD" id="cd00118">
    <property type="entry name" value="LysM"/>
    <property type="match status" value="2"/>
</dbReference>
<evidence type="ECO:0000259" key="1">
    <source>
        <dbReference type="PROSITE" id="PS51782"/>
    </source>
</evidence>
<dbReference type="SUPFAM" id="SSF54106">
    <property type="entry name" value="LysM domain"/>
    <property type="match status" value="2"/>
</dbReference>
<gene>
    <name evidence="2" type="ORF">MNB_SV-10-1348</name>
</gene>
<dbReference type="AlphaFoldDB" id="A0A1W1CEX5"/>
<dbReference type="InterPro" id="IPR036779">
    <property type="entry name" value="LysM_dom_sf"/>
</dbReference>
<organism evidence="2">
    <name type="scientific">hydrothermal vent metagenome</name>
    <dbReference type="NCBI Taxonomy" id="652676"/>
    <lineage>
        <taxon>unclassified sequences</taxon>
        <taxon>metagenomes</taxon>
        <taxon>ecological metagenomes</taxon>
    </lineage>
</organism>
<dbReference type="CDD" id="cd22784">
    <property type="entry name" value="DPBB_MltA_YuiC-like"/>
    <property type="match status" value="1"/>
</dbReference>